<evidence type="ECO:0000256" key="2">
    <source>
        <dbReference type="ARBA" id="ARBA00022723"/>
    </source>
</evidence>
<keyword evidence="2" id="KW-0479">Metal-binding</keyword>
<dbReference type="HOGENOM" id="CLU_1385046_0_0_1"/>
<reference evidence="7" key="1">
    <citation type="journal article" date="2013" name="Genome Announc.">
        <title>Draft genome sequence of the ascomycete Phaeoacremonium aleophilum strain UCR-PA7, a causal agent of the esca disease complex in grapevines.</title>
        <authorList>
            <person name="Blanco-Ulate B."/>
            <person name="Rolshausen P."/>
            <person name="Cantu D."/>
        </authorList>
    </citation>
    <scope>NUCLEOTIDE SEQUENCE [LARGE SCALE GENOMIC DNA]</scope>
    <source>
        <strain evidence="7">UCR-PA7</strain>
    </source>
</reference>
<organism evidence="6 7">
    <name type="scientific">Phaeoacremonium minimum (strain UCR-PA7)</name>
    <name type="common">Esca disease fungus</name>
    <name type="synonym">Togninia minima</name>
    <dbReference type="NCBI Taxonomy" id="1286976"/>
    <lineage>
        <taxon>Eukaryota</taxon>
        <taxon>Fungi</taxon>
        <taxon>Dikarya</taxon>
        <taxon>Ascomycota</taxon>
        <taxon>Pezizomycotina</taxon>
        <taxon>Sordariomycetes</taxon>
        <taxon>Sordariomycetidae</taxon>
        <taxon>Togniniales</taxon>
        <taxon>Togniniaceae</taxon>
        <taxon>Phaeoacremonium</taxon>
    </lineage>
</organism>
<dbReference type="GO" id="GO:0008270">
    <property type="term" value="F:zinc ion binding"/>
    <property type="evidence" value="ECO:0007669"/>
    <property type="project" value="InterPro"/>
</dbReference>
<evidence type="ECO:0000256" key="1">
    <source>
        <dbReference type="ARBA" id="ARBA00001947"/>
    </source>
</evidence>
<dbReference type="PROSITE" id="PS00059">
    <property type="entry name" value="ADH_ZINC"/>
    <property type="match status" value="1"/>
</dbReference>
<dbReference type="eggNOG" id="KOG0023">
    <property type="taxonomic scope" value="Eukaryota"/>
</dbReference>
<protein>
    <submittedName>
        <fullName evidence="6">Putative alcohol dehydrogenase protein</fullName>
    </submittedName>
</protein>
<dbReference type="PANTHER" id="PTHR42940">
    <property type="entry name" value="ALCOHOL DEHYDROGENASE 1-RELATED"/>
    <property type="match status" value="1"/>
</dbReference>
<keyword evidence="4" id="KW-0560">Oxidoreductase</keyword>
<dbReference type="InterPro" id="IPR002328">
    <property type="entry name" value="ADH_Zn_CS"/>
</dbReference>
<dbReference type="GO" id="GO:0005737">
    <property type="term" value="C:cytoplasm"/>
    <property type="evidence" value="ECO:0007669"/>
    <property type="project" value="TreeGrafter"/>
</dbReference>
<evidence type="ECO:0000256" key="3">
    <source>
        <dbReference type="ARBA" id="ARBA00022833"/>
    </source>
</evidence>
<gene>
    <name evidence="6" type="ORF">UCRPA7_1012</name>
</gene>
<dbReference type="OrthoDB" id="1879366at2759"/>
<dbReference type="Pfam" id="PF08240">
    <property type="entry name" value="ADH_N"/>
    <property type="match status" value="1"/>
</dbReference>
<accession>R8BVU0</accession>
<evidence type="ECO:0000313" key="6">
    <source>
        <dbReference type="EMBL" id="EOO03506.1"/>
    </source>
</evidence>
<comment type="cofactor">
    <cofactor evidence="1">
        <name>Zn(2+)</name>
        <dbReference type="ChEBI" id="CHEBI:29105"/>
    </cofactor>
</comment>
<dbReference type="PANTHER" id="PTHR42940:SF7">
    <property type="entry name" value="ALCOHOL DEHYDROGENASE-LIKE N-TERMINAL DOMAIN-CONTAINING PROTEIN"/>
    <property type="match status" value="1"/>
</dbReference>
<dbReference type="Proteomes" id="UP000014074">
    <property type="component" value="Unassembled WGS sequence"/>
</dbReference>
<dbReference type="InterPro" id="IPR013154">
    <property type="entry name" value="ADH-like_N"/>
</dbReference>
<evidence type="ECO:0000313" key="7">
    <source>
        <dbReference type="Proteomes" id="UP000014074"/>
    </source>
</evidence>
<dbReference type="InterPro" id="IPR011032">
    <property type="entry name" value="GroES-like_sf"/>
</dbReference>
<dbReference type="GO" id="GO:0004022">
    <property type="term" value="F:alcohol dehydrogenase (NAD+) activity"/>
    <property type="evidence" value="ECO:0007669"/>
    <property type="project" value="TreeGrafter"/>
</dbReference>
<feature type="domain" description="Alcohol dehydrogenase-like N-terminal" evidence="5">
    <location>
        <begin position="30"/>
        <end position="132"/>
    </location>
</feature>
<evidence type="ECO:0000259" key="5">
    <source>
        <dbReference type="Pfam" id="PF08240"/>
    </source>
</evidence>
<sequence length="197" mass="20960">MGLPQTYKRAVFKEAGSPLTIEEVPLALPGKGEVLVKVEACGVCYSDQMAQHGMMGAGFPIVPGHEVIGRVASVGEGVSAFKIGERVGGGWHGGHDATCLACKKGLFQMCDNRAVNGETRDGGFPGEIKVDTAVMLAYGLSVQVWPSGHAVDSEEAIQFAELENINCLIETFPLEKANEAYNAMLNGTVRFRSVITM</sequence>
<dbReference type="SUPFAM" id="SSF50129">
    <property type="entry name" value="GroES-like"/>
    <property type="match status" value="1"/>
</dbReference>
<dbReference type="RefSeq" id="XP_007911791.1">
    <property type="nucleotide sequence ID" value="XM_007913600.1"/>
</dbReference>
<proteinExistence type="predicted"/>
<keyword evidence="3" id="KW-0862">Zinc</keyword>
<evidence type="ECO:0000256" key="4">
    <source>
        <dbReference type="ARBA" id="ARBA00023002"/>
    </source>
</evidence>
<dbReference type="AlphaFoldDB" id="R8BVU0"/>
<dbReference type="KEGG" id="tmn:UCRPA7_1012"/>
<dbReference type="GeneID" id="19321121"/>
<keyword evidence="7" id="KW-1185">Reference proteome</keyword>
<dbReference type="Gene3D" id="3.90.180.10">
    <property type="entry name" value="Medium-chain alcohol dehydrogenases, catalytic domain"/>
    <property type="match status" value="1"/>
</dbReference>
<name>R8BVU0_PHAM7</name>
<dbReference type="EMBL" id="KB932820">
    <property type="protein sequence ID" value="EOO03506.1"/>
    <property type="molecule type" value="Genomic_DNA"/>
</dbReference>